<keyword evidence="2" id="KW-0058">Aromatic hydrocarbons catabolism</keyword>
<comment type="caution">
    <text evidence="5">The sequence shown here is derived from an EMBL/GenBank/DDBJ whole genome shotgun (WGS) entry which is preliminary data.</text>
</comment>
<gene>
    <name evidence="5" type="ORF">ACHIPZ_14380</name>
</gene>
<proteinExistence type="inferred from homology"/>
<evidence type="ECO:0000313" key="5">
    <source>
        <dbReference type="EMBL" id="MFH5209373.1"/>
    </source>
</evidence>
<protein>
    <submittedName>
        <fullName evidence="5">Epoxide hydrolase family protein</fullName>
        <ecNumber evidence="5">3.-.-.-</ecNumber>
    </submittedName>
</protein>
<evidence type="ECO:0000256" key="2">
    <source>
        <dbReference type="ARBA" id="ARBA00022797"/>
    </source>
</evidence>
<dbReference type="Proteomes" id="UP001609175">
    <property type="component" value="Unassembled WGS sequence"/>
</dbReference>
<reference evidence="5 6" key="1">
    <citation type="submission" date="2024-10" db="EMBL/GenBank/DDBJ databases">
        <authorList>
            <person name="Riesco R."/>
        </authorList>
    </citation>
    <scope>NUCLEOTIDE SEQUENCE [LARGE SCALE GENOMIC DNA]</scope>
    <source>
        <strain evidence="5 6">NCIMB 15449</strain>
    </source>
</reference>
<dbReference type="InterPro" id="IPR016292">
    <property type="entry name" value="Epoxide_hydrolase"/>
</dbReference>
<dbReference type="RefSeq" id="WP_395115117.1">
    <property type="nucleotide sequence ID" value="NZ_JBIMSO010000053.1"/>
</dbReference>
<dbReference type="InterPro" id="IPR000639">
    <property type="entry name" value="Epox_hydrolase-like"/>
</dbReference>
<dbReference type="PRINTS" id="PR00412">
    <property type="entry name" value="EPOXHYDRLASE"/>
</dbReference>
<dbReference type="EC" id="3.-.-.-" evidence="5"/>
<name>A0ABW7JNI0_9NOCA</name>
<dbReference type="PANTHER" id="PTHR21661">
    <property type="entry name" value="EPOXIDE HYDROLASE 1-RELATED"/>
    <property type="match status" value="1"/>
</dbReference>
<keyword evidence="3 5" id="KW-0378">Hydrolase</keyword>
<dbReference type="Pfam" id="PF06441">
    <property type="entry name" value="EHN"/>
    <property type="match status" value="1"/>
</dbReference>
<dbReference type="Gene3D" id="3.40.50.1820">
    <property type="entry name" value="alpha/beta hydrolase"/>
    <property type="match status" value="1"/>
</dbReference>
<evidence type="ECO:0000256" key="3">
    <source>
        <dbReference type="ARBA" id="ARBA00022801"/>
    </source>
</evidence>
<evidence type="ECO:0000259" key="4">
    <source>
        <dbReference type="Pfam" id="PF06441"/>
    </source>
</evidence>
<comment type="similarity">
    <text evidence="1">Belongs to the peptidase S33 family.</text>
</comment>
<dbReference type="EMBL" id="JBIMSO010000053">
    <property type="protein sequence ID" value="MFH5209373.1"/>
    <property type="molecule type" value="Genomic_DNA"/>
</dbReference>
<organism evidence="5 6">
    <name type="scientific">Antrihabitans spumae</name>
    <dbReference type="NCBI Taxonomy" id="3373370"/>
    <lineage>
        <taxon>Bacteria</taxon>
        <taxon>Bacillati</taxon>
        <taxon>Actinomycetota</taxon>
        <taxon>Actinomycetes</taxon>
        <taxon>Mycobacteriales</taxon>
        <taxon>Nocardiaceae</taxon>
        <taxon>Antrihabitans</taxon>
    </lineage>
</organism>
<dbReference type="InterPro" id="IPR029058">
    <property type="entry name" value="AB_hydrolase_fold"/>
</dbReference>
<evidence type="ECO:0000313" key="6">
    <source>
        <dbReference type="Proteomes" id="UP001609175"/>
    </source>
</evidence>
<dbReference type="InterPro" id="IPR010497">
    <property type="entry name" value="Epoxide_hydro_N"/>
</dbReference>
<accession>A0ABW7JNI0</accession>
<feature type="domain" description="Epoxide hydrolase N-terminal" evidence="4">
    <location>
        <begin position="8"/>
        <end position="113"/>
    </location>
</feature>
<dbReference type="GO" id="GO:0016787">
    <property type="term" value="F:hydrolase activity"/>
    <property type="evidence" value="ECO:0007669"/>
    <property type="project" value="UniProtKB-KW"/>
</dbReference>
<dbReference type="PIRSF" id="PIRSF001112">
    <property type="entry name" value="Epoxide_hydrolase"/>
    <property type="match status" value="1"/>
</dbReference>
<dbReference type="PANTHER" id="PTHR21661:SF35">
    <property type="entry name" value="EPOXIDE HYDROLASE"/>
    <property type="match status" value="1"/>
</dbReference>
<evidence type="ECO:0000256" key="1">
    <source>
        <dbReference type="ARBA" id="ARBA00010088"/>
    </source>
</evidence>
<sequence length="387" mass="42655">MTESSAQIRPFRVEIAEAAIQDLKARIANTRWPEQLPGAEWERGVPVSYLKELAAYWGNEFDWRAAEERLNQHAQYLTEIDGQTIHFFHVRSPEPNATPLILLHGWPGSVVEFLNVIGPLSDPRAHGLDPDQAFHLVIPSMAGFGFSTPLSDSGWGSMRNAKAFTQLMSTLGYEKYGVQGGDYGAFVAPDMGRVAPDRVIGVHVNAATFGFIPLGPVSDDDLADMTATERERIARLGHWTAEQDGYFKIQATRPQTVGYGLADSPTGQLAWIVEKFKEWTNSTKALPEEAVSRDEILADVSVYWLTGTATSSANMYYESMHGGEWPVPSSVPTGVAAFAEDVSIRRYGEEGYNIVHWSDFEVGGHFAALETPDLLVGDIRKFFAALG</sequence>
<dbReference type="SUPFAM" id="SSF53474">
    <property type="entry name" value="alpha/beta-Hydrolases"/>
    <property type="match status" value="1"/>
</dbReference>